<dbReference type="CDD" id="cd01650">
    <property type="entry name" value="RT_nLTR_like"/>
    <property type="match status" value="1"/>
</dbReference>
<organism evidence="2">
    <name type="scientific">Nicotiana tabacum</name>
    <name type="common">Common tobacco</name>
    <dbReference type="NCBI Taxonomy" id="4097"/>
    <lineage>
        <taxon>Eukaryota</taxon>
        <taxon>Viridiplantae</taxon>
        <taxon>Streptophyta</taxon>
        <taxon>Embryophyta</taxon>
        <taxon>Tracheophyta</taxon>
        <taxon>Spermatophyta</taxon>
        <taxon>Magnoliopsida</taxon>
        <taxon>eudicotyledons</taxon>
        <taxon>Gunneridae</taxon>
        <taxon>Pentapetalae</taxon>
        <taxon>asterids</taxon>
        <taxon>lamiids</taxon>
        <taxon>Solanales</taxon>
        <taxon>Solanaceae</taxon>
        <taxon>Nicotianoideae</taxon>
        <taxon>Nicotianeae</taxon>
        <taxon>Nicotiana</taxon>
    </lineage>
</organism>
<dbReference type="PaxDb" id="4097-A0A1S4DBA2"/>
<evidence type="ECO:0000313" key="2">
    <source>
        <dbReference type="RefSeq" id="XP_016510712.1"/>
    </source>
</evidence>
<dbReference type="OMA" id="TICKLLW"/>
<sequence length="513" mass="59051">MDPGCSDFSPLCITVEDNEGKYPKPFKFLNHLAEYKDFLSKVNESWQGSNGINIMKDVWHKLKKVKQAMKDLNKAEYSAIDVSKEEVYQALLGISDNKAPGCDGFNAIFLKKAWFVIGDKVTDAVMELFTSANLYQPINCKTVTLMPKVKNSSRITEYRPISCCTLLYKIISKVITNRLQGIMDDIVDKNQSAFIPGRLINDNIILSHELVNGYGRKGLSPRCMLKVDLKKACDSIEWDYMEQVLTNLQMHGRFVQWMMKCLLYQCFQGFSHASRLGANADKSSIFFGGVRDEIQQEILQVLGFSKGSLPVRYLGVPLSTKRLSLVQCQPLIKKMLGRIQSWTARFLSYAGRIQLIKSVLFSIQVFWSQVFMLPKKLIQLIESTCKRFLWTGGVEVTKNALLAWDRLCWPKAAWGLNTLDIGIWNRATICKLLWNLCKKKDKMWIQWVHLYYKRYTSIWGAEPKQASWVVQKILKAKKHFEEAGHSEEEVLRMEKFSIKAMYLKLRSDFTKVT</sequence>
<gene>
    <name evidence="2" type="primary">LOC107827979</name>
</gene>
<feature type="domain" description="Reverse transcriptase" evidence="1">
    <location>
        <begin position="152"/>
        <end position="265"/>
    </location>
</feature>
<dbReference type="KEGG" id="nta:107827979"/>
<proteinExistence type="predicted"/>
<accession>A0A1S4DBA2</accession>
<dbReference type="RefSeq" id="XP_016510712.1">
    <property type="nucleotide sequence ID" value="XM_016655226.1"/>
</dbReference>
<dbReference type="Pfam" id="PF00078">
    <property type="entry name" value="RVT_1"/>
    <property type="match status" value="1"/>
</dbReference>
<evidence type="ECO:0000259" key="1">
    <source>
        <dbReference type="Pfam" id="PF00078"/>
    </source>
</evidence>
<dbReference type="STRING" id="4097.A0A1S4DBA2"/>
<name>A0A1S4DBA2_TOBAC</name>
<reference evidence="2" key="1">
    <citation type="submission" date="2025-08" db="UniProtKB">
        <authorList>
            <consortium name="RefSeq"/>
        </authorList>
    </citation>
    <scope>IDENTIFICATION</scope>
</reference>
<dbReference type="SUPFAM" id="SSF56672">
    <property type="entry name" value="DNA/RNA polymerases"/>
    <property type="match status" value="1"/>
</dbReference>
<dbReference type="PANTHER" id="PTHR33116">
    <property type="entry name" value="REVERSE TRANSCRIPTASE ZINC-BINDING DOMAIN-CONTAINING PROTEIN-RELATED-RELATED"/>
    <property type="match status" value="1"/>
</dbReference>
<dbReference type="InterPro" id="IPR043502">
    <property type="entry name" value="DNA/RNA_pol_sf"/>
</dbReference>
<protein>
    <recommendedName>
        <fullName evidence="1">Reverse transcriptase domain-containing protein</fullName>
    </recommendedName>
</protein>
<dbReference type="InterPro" id="IPR000477">
    <property type="entry name" value="RT_dom"/>
</dbReference>
<dbReference type="AlphaFoldDB" id="A0A1S4DBA2"/>
<dbReference type="OrthoDB" id="1305330at2759"/>
<dbReference type="PANTHER" id="PTHR33116:SF66">
    <property type="entry name" value="REVERSE TRANSCRIPTASE ZINC-BINDING DOMAIN-CONTAINING PROTEIN"/>
    <property type="match status" value="1"/>
</dbReference>